<dbReference type="Pfam" id="PF01159">
    <property type="entry name" value="Ribosomal_L6e"/>
    <property type="match status" value="1"/>
</dbReference>
<feature type="region of interest" description="Disordered" evidence="5">
    <location>
        <begin position="47"/>
        <end position="103"/>
    </location>
</feature>
<evidence type="ECO:0000256" key="1">
    <source>
        <dbReference type="ARBA" id="ARBA00010592"/>
    </source>
</evidence>
<reference evidence="6 7" key="1">
    <citation type="submission" date="2014-09" db="EMBL/GenBank/DDBJ databases">
        <authorList>
            <person name="Magalhaes I.L.F."/>
            <person name="Oliveira U."/>
            <person name="Santos F.R."/>
            <person name="Vidigal T.H.D.A."/>
            <person name="Brescovit A.D."/>
            <person name="Santos A.J."/>
        </authorList>
    </citation>
    <scope>NUCLEOTIDE SEQUENCE [LARGE SCALE GENOMIC DNA]</scope>
</reference>
<evidence type="ECO:0000313" key="6">
    <source>
        <dbReference type="EMBL" id="CEH16469.1"/>
    </source>
</evidence>
<dbReference type="Proteomes" id="UP000054845">
    <property type="component" value="Unassembled WGS sequence"/>
</dbReference>
<name>A0A0P1BJZ1_9BASI</name>
<dbReference type="InterPro" id="IPR008991">
    <property type="entry name" value="Translation_prot_SH3-like_sf"/>
</dbReference>
<dbReference type="AlphaFoldDB" id="A0A0P1BJZ1"/>
<sequence length="278" mass="30597">MLHSKRQCPKQRVLCAGRRSPHHHSRQTFVPFSQDWIVTMASQATPRAGFGRRSKLNPLLNKKPTDVKPKPRNAKAAATGEDKPTTVTKQLKKGGSRTVPSDKASRYYPAEDVAVPKKSRKAPKPAVLRSSITPGTVLILLAGRFRGKRVVFLRQLPSGLLLVTGPFKVNGVPLRRVNQAYVIATSTKLEIGNLSLDESVLDEKKYFKSEKSSGAKPEASFFTDPANKQKISESKVSNQKSVDKAILAAIKSQGPALRKYLSSTFGLSNGDRPHLMRF</sequence>
<dbReference type="InterPro" id="IPR000915">
    <property type="entry name" value="60S_ribosomal_eL6"/>
</dbReference>
<dbReference type="STRING" id="401625.A0A0P1BJZ1"/>
<evidence type="ECO:0000256" key="2">
    <source>
        <dbReference type="ARBA" id="ARBA00022980"/>
    </source>
</evidence>
<dbReference type="CDD" id="cd13156">
    <property type="entry name" value="KOW_RPL6"/>
    <property type="match status" value="1"/>
</dbReference>
<dbReference type="InterPro" id="IPR049633">
    <property type="entry name" value="Ribosomal_eL6_CS"/>
</dbReference>
<proteinExistence type="inferred from homology"/>
<keyword evidence="3 4" id="KW-0687">Ribonucleoprotein</keyword>
<dbReference type="Gene3D" id="2.30.30.30">
    <property type="match status" value="1"/>
</dbReference>
<protein>
    <recommendedName>
        <fullName evidence="4">60S ribosomal protein L6</fullName>
    </recommendedName>
</protein>
<evidence type="ECO:0000256" key="3">
    <source>
        <dbReference type="ARBA" id="ARBA00023274"/>
    </source>
</evidence>
<dbReference type="InterPro" id="IPR041997">
    <property type="entry name" value="Ribosomal_eL6_KOW"/>
</dbReference>
<dbReference type="GO" id="GO:0002181">
    <property type="term" value="P:cytoplasmic translation"/>
    <property type="evidence" value="ECO:0007669"/>
    <property type="project" value="TreeGrafter"/>
</dbReference>
<keyword evidence="7" id="KW-1185">Reference proteome</keyword>
<comment type="similarity">
    <text evidence="1 4">Belongs to the eukaryotic ribosomal protein eL6 family.</text>
</comment>
<evidence type="ECO:0000313" key="7">
    <source>
        <dbReference type="Proteomes" id="UP000054845"/>
    </source>
</evidence>
<dbReference type="GO" id="GO:0000027">
    <property type="term" value="P:ribosomal large subunit assembly"/>
    <property type="evidence" value="ECO:0007669"/>
    <property type="project" value="TreeGrafter"/>
</dbReference>
<dbReference type="PROSITE" id="PS01170">
    <property type="entry name" value="RIBOSOMAL_L6E"/>
    <property type="match status" value="1"/>
</dbReference>
<dbReference type="FunFam" id="2.30.30.30:FF:000014">
    <property type="entry name" value="60S ribosomal protein L6"/>
    <property type="match status" value="1"/>
</dbReference>
<dbReference type="GO" id="GO:0022625">
    <property type="term" value="C:cytosolic large ribosomal subunit"/>
    <property type="evidence" value="ECO:0007669"/>
    <property type="project" value="TreeGrafter"/>
</dbReference>
<accession>A0A0P1BJZ1</accession>
<evidence type="ECO:0000256" key="5">
    <source>
        <dbReference type="SAM" id="MobiDB-lite"/>
    </source>
</evidence>
<dbReference type="SUPFAM" id="SSF50104">
    <property type="entry name" value="Translation proteins SH3-like domain"/>
    <property type="match status" value="1"/>
</dbReference>
<dbReference type="GO" id="GO:0003723">
    <property type="term" value="F:RNA binding"/>
    <property type="evidence" value="ECO:0007669"/>
    <property type="project" value="TreeGrafter"/>
</dbReference>
<dbReference type="EMBL" id="CCYA01000318">
    <property type="protein sequence ID" value="CEH16469.1"/>
    <property type="molecule type" value="Genomic_DNA"/>
</dbReference>
<dbReference type="GO" id="GO:0003735">
    <property type="term" value="F:structural constituent of ribosome"/>
    <property type="evidence" value="ECO:0007669"/>
    <property type="project" value="InterPro"/>
</dbReference>
<keyword evidence="2 4" id="KW-0689">Ribosomal protein</keyword>
<dbReference type="OrthoDB" id="2436667at2759"/>
<organism evidence="6 7">
    <name type="scientific">Ceraceosorus bombacis</name>
    <dbReference type="NCBI Taxonomy" id="401625"/>
    <lineage>
        <taxon>Eukaryota</taxon>
        <taxon>Fungi</taxon>
        <taxon>Dikarya</taxon>
        <taxon>Basidiomycota</taxon>
        <taxon>Ustilaginomycotina</taxon>
        <taxon>Exobasidiomycetes</taxon>
        <taxon>Ceraceosorales</taxon>
        <taxon>Ceraceosoraceae</taxon>
        <taxon>Ceraceosorus</taxon>
    </lineage>
</organism>
<dbReference type="PANTHER" id="PTHR10715:SF0">
    <property type="entry name" value="LARGE RIBOSOMAL SUBUNIT PROTEIN EL6"/>
    <property type="match status" value="1"/>
</dbReference>
<dbReference type="InterPro" id="IPR014722">
    <property type="entry name" value="Rib_uL2_dom2"/>
</dbReference>
<dbReference type="PANTHER" id="PTHR10715">
    <property type="entry name" value="60S RIBOSOMAL PROTEIN L6"/>
    <property type="match status" value="1"/>
</dbReference>
<evidence type="ECO:0000256" key="4">
    <source>
        <dbReference type="RuleBase" id="RU000662"/>
    </source>
</evidence>